<evidence type="ECO:0000256" key="5">
    <source>
        <dbReference type="ARBA" id="ARBA00022975"/>
    </source>
</evidence>
<comment type="pathway">
    <text evidence="2">Pyrimidine metabolism; UMP biosynthesis via de novo pathway.</text>
</comment>
<evidence type="ECO:0000256" key="6">
    <source>
        <dbReference type="ARBA" id="ARBA00023002"/>
    </source>
</evidence>
<keyword evidence="9" id="KW-1185">Reference proteome</keyword>
<comment type="cofactor">
    <cofactor evidence="1">
        <name>FMN</name>
        <dbReference type="ChEBI" id="CHEBI:58210"/>
    </cofactor>
</comment>
<feature type="domain" description="Dihydroorotate dehydrogenase catalytic" evidence="7">
    <location>
        <begin position="85"/>
        <end position="291"/>
    </location>
</feature>
<dbReference type="PIRSF" id="PIRSF000164">
    <property type="entry name" value="DHO_oxidase"/>
    <property type="match status" value="1"/>
</dbReference>
<sequence length="333" mass="35835">MTDLTTRWLGLDLSSPLVVGASPLTDDLDALKACVEAGAGAIVMHSLFEEQLVAEQMAAHRFIDSRINTDAEARSFFPESEVFEMGSSSYLKRLGQLQRALDVPVIASLNGISPGGWTQHARELEEAGASAIELNLYDLATDPSDTADSLEQRQLEVVRSVVEQVTIPVSVKLSPFYSALPAFVAGVEAAGARGLVLFNRFYQPDMDLEELELSREVVLSTSAELPLRLHGLAMLFNRTTLEMAASGGVHSGDDAAKAILSGATVVQVVSALLGEGPAALARITDELNQRLSGMGYRSLVEARGALSLDNAPNAQIWERLNYARLLHGWQSSQ</sequence>
<evidence type="ECO:0000256" key="4">
    <source>
        <dbReference type="ARBA" id="ARBA00022643"/>
    </source>
</evidence>
<dbReference type="Gene3D" id="3.20.20.70">
    <property type="entry name" value="Aldolase class I"/>
    <property type="match status" value="1"/>
</dbReference>
<protein>
    <submittedName>
        <fullName evidence="8">Dihydroorotate dehydrogenase-like protein</fullName>
    </submittedName>
</protein>
<dbReference type="PANTHER" id="PTHR48109:SF3">
    <property type="entry name" value="SLL0744 PROTEIN"/>
    <property type="match status" value="1"/>
</dbReference>
<dbReference type="NCBIfam" id="NF005741">
    <property type="entry name" value="PRK07565.1"/>
    <property type="match status" value="1"/>
</dbReference>
<comment type="caution">
    <text evidence="8">The sequence shown here is derived from an EMBL/GenBank/DDBJ whole genome shotgun (WGS) entry which is preliminary data.</text>
</comment>
<evidence type="ECO:0000259" key="7">
    <source>
        <dbReference type="Pfam" id="PF01180"/>
    </source>
</evidence>
<evidence type="ECO:0000256" key="2">
    <source>
        <dbReference type="ARBA" id="ARBA00004725"/>
    </source>
</evidence>
<dbReference type="UniPathway" id="UPA00070"/>
<keyword evidence="5" id="KW-0665">Pyrimidine biosynthesis</keyword>
<evidence type="ECO:0000313" key="9">
    <source>
        <dbReference type="Proteomes" id="UP000308488"/>
    </source>
</evidence>
<dbReference type="GO" id="GO:0005737">
    <property type="term" value="C:cytoplasm"/>
    <property type="evidence" value="ECO:0007669"/>
    <property type="project" value="InterPro"/>
</dbReference>
<dbReference type="GO" id="GO:0006207">
    <property type="term" value="P:'de novo' pyrimidine nucleobase biosynthetic process"/>
    <property type="evidence" value="ECO:0007669"/>
    <property type="project" value="TreeGrafter"/>
</dbReference>
<dbReference type="Proteomes" id="UP000308488">
    <property type="component" value="Unassembled WGS sequence"/>
</dbReference>
<name>A0A4U6R4U4_9GAMM</name>
<accession>A0A4U6R4U4</accession>
<reference evidence="8 9" key="1">
    <citation type="submission" date="2019-05" db="EMBL/GenBank/DDBJ databases">
        <title>Marinobacter panjinensis sp. nov., a moderately halophilic bacterium isolated from sea tidal flat environment.</title>
        <authorList>
            <person name="Yang W."/>
            <person name="An M."/>
            <person name="He W."/>
            <person name="Luo X."/>
            <person name="Zhu L."/>
            <person name="Chen G."/>
            <person name="Zhang Y."/>
            <person name="Wang Y."/>
        </authorList>
    </citation>
    <scope>NUCLEOTIDE SEQUENCE [LARGE SCALE GENOMIC DNA]</scope>
    <source>
        <strain evidence="8 9">PJ-16</strain>
    </source>
</reference>
<evidence type="ECO:0000256" key="3">
    <source>
        <dbReference type="ARBA" id="ARBA00022630"/>
    </source>
</evidence>
<keyword evidence="6" id="KW-0560">Oxidoreductase</keyword>
<dbReference type="PANTHER" id="PTHR48109">
    <property type="entry name" value="DIHYDROOROTATE DEHYDROGENASE (QUINONE), MITOCHONDRIAL-RELATED"/>
    <property type="match status" value="1"/>
</dbReference>
<dbReference type="AlphaFoldDB" id="A0A4U6R4U4"/>
<proteinExistence type="predicted"/>
<dbReference type="OrthoDB" id="9794954at2"/>
<dbReference type="InterPro" id="IPR013785">
    <property type="entry name" value="Aldolase_TIM"/>
</dbReference>
<evidence type="ECO:0000313" key="8">
    <source>
        <dbReference type="EMBL" id="TKV68619.1"/>
    </source>
</evidence>
<keyword evidence="4" id="KW-0288">FMN</keyword>
<dbReference type="GO" id="GO:0004152">
    <property type="term" value="F:dihydroorotate dehydrogenase activity"/>
    <property type="evidence" value="ECO:0007669"/>
    <property type="project" value="InterPro"/>
</dbReference>
<dbReference type="InterPro" id="IPR012135">
    <property type="entry name" value="Dihydroorotate_DH_1_2"/>
</dbReference>
<gene>
    <name evidence="8" type="ORF">FDP08_11225</name>
</gene>
<keyword evidence="3" id="KW-0285">Flavoprotein</keyword>
<dbReference type="GO" id="GO:0044205">
    <property type="term" value="P:'de novo' UMP biosynthetic process"/>
    <property type="evidence" value="ECO:0007669"/>
    <property type="project" value="UniProtKB-UniPathway"/>
</dbReference>
<organism evidence="8 9">
    <name type="scientific">Marinobacter panjinensis</name>
    <dbReference type="NCBI Taxonomy" id="2576384"/>
    <lineage>
        <taxon>Bacteria</taxon>
        <taxon>Pseudomonadati</taxon>
        <taxon>Pseudomonadota</taxon>
        <taxon>Gammaproteobacteria</taxon>
        <taxon>Pseudomonadales</taxon>
        <taxon>Marinobacteraceae</taxon>
        <taxon>Marinobacter</taxon>
    </lineage>
</organism>
<dbReference type="EMBL" id="SZYH01000001">
    <property type="protein sequence ID" value="TKV68619.1"/>
    <property type="molecule type" value="Genomic_DNA"/>
</dbReference>
<dbReference type="InterPro" id="IPR005720">
    <property type="entry name" value="Dihydroorotate_DH_cat"/>
</dbReference>
<dbReference type="InterPro" id="IPR050074">
    <property type="entry name" value="DHO_dehydrogenase"/>
</dbReference>
<dbReference type="RefSeq" id="WP_137436244.1">
    <property type="nucleotide sequence ID" value="NZ_JANRHC010000002.1"/>
</dbReference>
<evidence type="ECO:0000256" key="1">
    <source>
        <dbReference type="ARBA" id="ARBA00001917"/>
    </source>
</evidence>
<dbReference type="SUPFAM" id="SSF51395">
    <property type="entry name" value="FMN-linked oxidoreductases"/>
    <property type="match status" value="1"/>
</dbReference>
<dbReference type="Pfam" id="PF01180">
    <property type="entry name" value="DHO_dh"/>
    <property type="match status" value="1"/>
</dbReference>